<organism evidence="6 7">
    <name type="scientific">Coccomyxa subellipsoidea (strain C-169)</name>
    <name type="common">Green microalga</name>
    <dbReference type="NCBI Taxonomy" id="574566"/>
    <lineage>
        <taxon>Eukaryota</taxon>
        <taxon>Viridiplantae</taxon>
        <taxon>Chlorophyta</taxon>
        <taxon>core chlorophytes</taxon>
        <taxon>Trebouxiophyceae</taxon>
        <taxon>Trebouxiophyceae incertae sedis</taxon>
        <taxon>Coccomyxaceae</taxon>
        <taxon>Coccomyxa</taxon>
        <taxon>Coccomyxa subellipsoidea</taxon>
    </lineage>
</organism>
<evidence type="ECO:0000256" key="2">
    <source>
        <dbReference type="ARBA" id="ARBA00010801"/>
    </source>
</evidence>
<protein>
    <submittedName>
        <fullName evidence="6">GCFC-domain-containing protein</fullName>
    </submittedName>
</protein>
<dbReference type="Pfam" id="PF15458">
    <property type="entry name" value="NTR2"/>
    <property type="match status" value="1"/>
</dbReference>
<feature type="region of interest" description="Disordered" evidence="4">
    <location>
        <begin position="275"/>
        <end position="331"/>
    </location>
</feature>
<dbReference type="GO" id="GO:0000390">
    <property type="term" value="P:spliceosomal complex disassembly"/>
    <property type="evidence" value="ECO:0007669"/>
    <property type="project" value="InterPro"/>
</dbReference>
<dbReference type="PANTHER" id="PTHR12214:SF0">
    <property type="entry name" value="LD29489P"/>
    <property type="match status" value="1"/>
</dbReference>
<evidence type="ECO:0000256" key="1">
    <source>
        <dbReference type="ARBA" id="ARBA00004123"/>
    </source>
</evidence>
<name>I0ZA94_COCSC</name>
<dbReference type="PANTHER" id="PTHR12214">
    <property type="entry name" value="GC-RICH SEQUENCE DNA-BINDING FACTOR"/>
    <property type="match status" value="1"/>
</dbReference>
<feature type="region of interest" description="Disordered" evidence="4">
    <location>
        <begin position="82"/>
        <end position="173"/>
    </location>
</feature>
<dbReference type="InterPro" id="IPR028211">
    <property type="entry name" value="Ntr2"/>
</dbReference>
<dbReference type="Pfam" id="PF07842">
    <property type="entry name" value="GCFC"/>
    <property type="match status" value="1"/>
</dbReference>
<dbReference type="AlphaFoldDB" id="I0ZA94"/>
<dbReference type="EMBL" id="AGSI01000001">
    <property type="protein sequence ID" value="EIE27563.1"/>
    <property type="molecule type" value="Genomic_DNA"/>
</dbReference>
<comment type="caution">
    <text evidence="6">The sequence shown here is derived from an EMBL/GenBank/DDBJ whole genome shotgun (WGS) entry which is preliminary data.</text>
</comment>
<comment type="subcellular location">
    <subcellularLocation>
        <location evidence="1">Nucleus</location>
    </subcellularLocation>
</comment>
<accession>I0ZA94</accession>
<keyword evidence="7" id="KW-1185">Reference proteome</keyword>
<feature type="domain" description="GCF C-terminal" evidence="5">
    <location>
        <begin position="559"/>
        <end position="719"/>
    </location>
</feature>
<gene>
    <name evidence="6" type="ORF">COCSUDRAFT_39196</name>
</gene>
<feature type="compositionally biased region" description="Basic and acidic residues" evidence="4">
    <location>
        <begin position="475"/>
        <end position="492"/>
    </location>
</feature>
<keyword evidence="3" id="KW-0539">Nucleus</keyword>
<evidence type="ECO:0000256" key="3">
    <source>
        <dbReference type="ARBA" id="ARBA00023242"/>
    </source>
</evidence>
<sequence length="852" mass="92430">MMQHKERMIKLRFQFNLQLLPASDSAKSFGDDEEAHGPILEKKTGKLKASGVQTTTTAIAGSKTTQISGPGEYSAERLKELQKNTVQLPASKKPDKPSSESIFKLSGSFKSATAPKDDRFETTTHVIPHNDEEEQDMPPPPPRPKSAANGTGSHILQQPCAAAPDDDDDDVFIPDADTIRKAKEKRERLRSAHLAPDYLPLGGTNALMSKDGKEQVGMRGGSDSEEEAEEQMRISFLGDVKKGGRASKGVLAGVADEVHQGDEEDEEDWAREQLRKGVGLSADQRPSTSGRGAMNGRALGETPAATALAARPQSEAVASAGEEATQTGTEKQLARTAVSLQNSMAAVASLEKDLSAAGEKFTFLQDMRAYIADLCDMLQQKAALVEVLEDRLLEAREHRAVSAAERSAADEEEEEGPASAAVSAAMGWICRDHHMGHQSRNLLVCVTAAGAAAESAAGQAEEELAGRSGPAELDEFGRDVNLMKHKEAEARTQRRRERAQRELDRFSREQGGVEPRWGEDTTDESEGEVAHYNGRRREIVDSAVTVFNDAAEEFASLPALKARLEAWKTSHSSTYRDAYMSLSAAAVFAPFVRAELLQWDPLYAGPAGFDGQQWYGQLFDYGMAASAGPGDTDEELVPKLVRELVLPLAHHALRSVWNPASRRQTKAAAALLADLLVYVPPDDPKMQDCLAEVRSQLEEAVQRLRLPKWPRAAASTWRPASVLLARRFGKALRLLRAVAAFEGTLARGPLCALAFERLLPQVLPYLQTTASDLPVALDRAERLAAALPASWFEAGAPKSAQGLLDFLGGLARHLESQRTDKRNAPHAQRLVQMLTKLGDTARAGRLAAAYGP</sequence>
<evidence type="ECO:0000313" key="7">
    <source>
        <dbReference type="Proteomes" id="UP000007264"/>
    </source>
</evidence>
<dbReference type="RefSeq" id="XP_005652107.1">
    <property type="nucleotide sequence ID" value="XM_005652050.1"/>
</dbReference>
<dbReference type="InterPro" id="IPR012890">
    <property type="entry name" value="GCFC2-like"/>
</dbReference>
<dbReference type="GO" id="GO:0071008">
    <property type="term" value="C:U2-type post-mRNA release spliceosomal complex"/>
    <property type="evidence" value="ECO:0007669"/>
    <property type="project" value="InterPro"/>
</dbReference>
<dbReference type="OrthoDB" id="429427at2759"/>
<dbReference type="STRING" id="574566.I0ZA94"/>
<feature type="compositionally biased region" description="Basic and acidic residues" evidence="4">
    <location>
        <begin position="499"/>
        <end position="508"/>
    </location>
</feature>
<dbReference type="Proteomes" id="UP000007264">
    <property type="component" value="Unassembled WGS sequence"/>
</dbReference>
<evidence type="ECO:0000259" key="5">
    <source>
        <dbReference type="Pfam" id="PF07842"/>
    </source>
</evidence>
<feature type="region of interest" description="Disordered" evidence="4">
    <location>
        <begin position="196"/>
        <end position="230"/>
    </location>
</feature>
<dbReference type="GO" id="GO:0003677">
    <property type="term" value="F:DNA binding"/>
    <property type="evidence" value="ECO:0007669"/>
    <property type="project" value="InterPro"/>
</dbReference>
<feature type="region of interest" description="Disordered" evidence="4">
    <location>
        <begin position="460"/>
        <end position="529"/>
    </location>
</feature>
<dbReference type="KEGG" id="csl:COCSUDRAFT_39196"/>
<dbReference type="GeneID" id="17045578"/>
<proteinExistence type="inferred from homology"/>
<reference evidence="6 7" key="1">
    <citation type="journal article" date="2012" name="Genome Biol.">
        <title>The genome of the polar eukaryotic microalga coccomyxa subellipsoidea reveals traits of cold adaptation.</title>
        <authorList>
            <person name="Blanc G."/>
            <person name="Agarkova I."/>
            <person name="Grimwood J."/>
            <person name="Kuo A."/>
            <person name="Brueggeman A."/>
            <person name="Dunigan D."/>
            <person name="Gurnon J."/>
            <person name="Ladunga I."/>
            <person name="Lindquist E."/>
            <person name="Lucas S."/>
            <person name="Pangilinan J."/>
            <person name="Proschold T."/>
            <person name="Salamov A."/>
            <person name="Schmutz J."/>
            <person name="Weeks D."/>
            <person name="Yamada T."/>
            <person name="Claverie J.M."/>
            <person name="Grigoriev I."/>
            <person name="Van Etten J."/>
            <person name="Lomsadze A."/>
            <person name="Borodovsky M."/>
        </authorList>
    </citation>
    <scope>NUCLEOTIDE SEQUENCE [LARGE SCALE GENOMIC DNA]</scope>
    <source>
        <strain evidence="6 7">C-169</strain>
    </source>
</reference>
<dbReference type="eggNOG" id="KOG2136">
    <property type="taxonomic scope" value="Eukaryota"/>
</dbReference>
<evidence type="ECO:0000313" key="6">
    <source>
        <dbReference type="EMBL" id="EIE27563.1"/>
    </source>
</evidence>
<comment type="similarity">
    <text evidence="2">Belongs to the GCF family.</text>
</comment>
<evidence type="ECO:0000256" key="4">
    <source>
        <dbReference type="SAM" id="MobiDB-lite"/>
    </source>
</evidence>
<dbReference type="InterPro" id="IPR022783">
    <property type="entry name" value="GCFC_dom"/>
</dbReference>